<sequence>MTGDRLPALVDQAEALIEYGIHDLAQITPEQVRSFAADHHPAGQGSLLAVHPAQVPASRLAPLMHREGKPGFIVGDMTDVDSFEPVDIELPDTVLYLVRDPQRGEDMVNWSPEEALPAIASRERTPLLLSEGLHWVLQQPGILERNLCFMTIGSRLKKPSGAYDSRTPALWISNGTGRDGRERKNAPKVGWCWWRNRHTWLGIASAAGRTPRATP</sequence>
<dbReference type="Proteomes" id="UP000823823">
    <property type="component" value="Unassembled WGS sequence"/>
</dbReference>
<evidence type="ECO:0000313" key="1">
    <source>
        <dbReference type="EMBL" id="HJB09484.1"/>
    </source>
</evidence>
<accession>A0A9D2RMN9</accession>
<protein>
    <submittedName>
        <fullName evidence="1">Uncharacterized protein</fullName>
    </submittedName>
</protein>
<organism evidence="1 2">
    <name type="scientific">Candidatus Brachybacterium merdavium</name>
    <dbReference type="NCBI Taxonomy" id="2838513"/>
    <lineage>
        <taxon>Bacteria</taxon>
        <taxon>Bacillati</taxon>
        <taxon>Actinomycetota</taxon>
        <taxon>Actinomycetes</taxon>
        <taxon>Micrococcales</taxon>
        <taxon>Dermabacteraceae</taxon>
        <taxon>Brachybacterium</taxon>
    </lineage>
</organism>
<dbReference type="InterPro" id="IPR043755">
    <property type="entry name" value="DUF5701"/>
</dbReference>
<dbReference type="AlphaFoldDB" id="A0A9D2RMN9"/>
<reference evidence="1" key="2">
    <citation type="submission" date="2021-04" db="EMBL/GenBank/DDBJ databases">
        <authorList>
            <person name="Gilroy R."/>
        </authorList>
    </citation>
    <scope>NUCLEOTIDE SEQUENCE</scope>
    <source>
        <strain evidence="1">ChiHjej13B12-24818</strain>
    </source>
</reference>
<reference evidence="1" key="1">
    <citation type="journal article" date="2021" name="PeerJ">
        <title>Extensive microbial diversity within the chicken gut microbiome revealed by metagenomics and culture.</title>
        <authorList>
            <person name="Gilroy R."/>
            <person name="Ravi A."/>
            <person name="Getino M."/>
            <person name="Pursley I."/>
            <person name="Horton D.L."/>
            <person name="Alikhan N.F."/>
            <person name="Baker D."/>
            <person name="Gharbi K."/>
            <person name="Hall N."/>
            <person name="Watson M."/>
            <person name="Adriaenssens E.M."/>
            <person name="Foster-Nyarko E."/>
            <person name="Jarju S."/>
            <person name="Secka A."/>
            <person name="Antonio M."/>
            <person name="Oren A."/>
            <person name="Chaudhuri R.R."/>
            <person name="La Ragione R."/>
            <person name="Hildebrand F."/>
            <person name="Pallen M.J."/>
        </authorList>
    </citation>
    <scope>NUCLEOTIDE SEQUENCE</scope>
    <source>
        <strain evidence="1">ChiHjej13B12-24818</strain>
    </source>
</reference>
<gene>
    <name evidence="1" type="ORF">H9786_02960</name>
</gene>
<comment type="caution">
    <text evidence="1">The sequence shown here is derived from an EMBL/GenBank/DDBJ whole genome shotgun (WGS) entry which is preliminary data.</text>
</comment>
<name>A0A9D2RMN9_9MICO</name>
<proteinExistence type="predicted"/>
<dbReference type="EMBL" id="DWZH01000022">
    <property type="protein sequence ID" value="HJB09484.1"/>
    <property type="molecule type" value="Genomic_DNA"/>
</dbReference>
<dbReference type="Pfam" id="PF18959">
    <property type="entry name" value="DUF5701"/>
    <property type="match status" value="1"/>
</dbReference>
<evidence type="ECO:0000313" key="2">
    <source>
        <dbReference type="Proteomes" id="UP000823823"/>
    </source>
</evidence>